<dbReference type="GeneID" id="32901075"/>
<dbReference type="Proteomes" id="UP000249949">
    <property type="component" value="Chromosome"/>
</dbReference>
<evidence type="ECO:0000313" key="1">
    <source>
        <dbReference type="EMBL" id="ARS64210.1"/>
    </source>
</evidence>
<keyword evidence="2" id="KW-1185">Reference proteome</keyword>
<dbReference type="SUPFAM" id="SSF54637">
    <property type="entry name" value="Thioesterase/thiol ester dehydrase-isomerase"/>
    <property type="match status" value="1"/>
</dbReference>
<sequence length="151" mass="17659">MKKFSEFVVGESFYSTCSISDDELEEYLKFSRVKNVFLENKVNEGHQLVSGRAILSRMEGEFTRLNQIYGNEIIFLGTDGDSEWGNRNTRFLKPLYTEQVLKLKFTIVQKEEIDENFGKIIINFEGTTQENEIIIIAKKNIYRIKKEPENN</sequence>
<name>A0A2Z2HSF6_9ARCH</name>
<dbReference type="RefSeq" id="WP_086907356.1">
    <property type="nucleotide sequence ID" value="NZ_CP021324.1"/>
</dbReference>
<proteinExistence type="predicted"/>
<organism evidence="1 2">
    <name type="scientific">Candidatus Nitrosomarinus catalinensis</name>
    <dbReference type="NCBI Taxonomy" id="1898749"/>
    <lineage>
        <taxon>Archaea</taxon>
        <taxon>Nitrososphaerota</taxon>
        <taxon>Nitrososphaeria</taxon>
        <taxon>Nitrosopumilales</taxon>
        <taxon>Nitrosopumilaceae</taxon>
        <taxon>Candidatus Nitrosomarinus</taxon>
    </lineage>
</organism>
<dbReference type="EMBL" id="CP021324">
    <property type="protein sequence ID" value="ARS64210.1"/>
    <property type="molecule type" value="Genomic_DNA"/>
</dbReference>
<reference evidence="1 2" key="1">
    <citation type="journal article" date="2017" name="Environ. Microbiol.">
        <title>Genome and epigenome of a novel marine Thaumarchaeota strain suggest viral infection, phosphorothioation DNA modification and multiple restriction systems.</title>
        <authorList>
            <person name="Ahlgren N.A."/>
            <person name="Chen Y."/>
            <person name="Needham D.M."/>
            <person name="Parada A.E."/>
            <person name="Sachdeva R."/>
            <person name="Trinh V."/>
            <person name="Chen T."/>
            <person name="Fuhrman J.A."/>
        </authorList>
    </citation>
    <scope>NUCLEOTIDE SEQUENCE [LARGE SCALE GENOMIC DNA]</scope>
    <source>
        <strain evidence="1 2">SPOT01</strain>
    </source>
</reference>
<evidence type="ECO:0000313" key="2">
    <source>
        <dbReference type="Proteomes" id="UP000249949"/>
    </source>
</evidence>
<dbReference type="InterPro" id="IPR029069">
    <property type="entry name" value="HotDog_dom_sf"/>
</dbReference>
<protein>
    <submittedName>
        <fullName evidence="1">Uncharacterized protein</fullName>
    </submittedName>
</protein>
<dbReference type="OrthoDB" id="4149at2157"/>
<accession>A0A2Z2HSF6</accession>
<gene>
    <name evidence="1" type="ORF">NMSP_0589</name>
</gene>
<dbReference type="AlphaFoldDB" id="A0A2Z2HSF6"/>
<dbReference type="KEGG" id="nct:NMSP_0589"/>